<organism evidence="2">
    <name type="scientific">Rhizophora mucronata</name>
    <name type="common">Asiatic mangrove</name>
    <dbReference type="NCBI Taxonomy" id="61149"/>
    <lineage>
        <taxon>Eukaryota</taxon>
        <taxon>Viridiplantae</taxon>
        <taxon>Streptophyta</taxon>
        <taxon>Embryophyta</taxon>
        <taxon>Tracheophyta</taxon>
        <taxon>Spermatophyta</taxon>
        <taxon>Magnoliopsida</taxon>
        <taxon>eudicotyledons</taxon>
        <taxon>Gunneridae</taxon>
        <taxon>Pentapetalae</taxon>
        <taxon>rosids</taxon>
        <taxon>fabids</taxon>
        <taxon>Malpighiales</taxon>
        <taxon>Rhizophoraceae</taxon>
        <taxon>Rhizophora</taxon>
    </lineage>
</organism>
<feature type="chain" id="PRO_5015171310" description="Secreted protein" evidence="1">
    <location>
        <begin position="23"/>
        <end position="71"/>
    </location>
</feature>
<keyword evidence="1" id="KW-0732">Signal</keyword>
<name>A0A2P2R094_RHIMU</name>
<dbReference type="EMBL" id="GGEC01092185">
    <property type="protein sequence ID" value="MBX72669.1"/>
    <property type="molecule type" value="Transcribed_RNA"/>
</dbReference>
<evidence type="ECO:0008006" key="3">
    <source>
        <dbReference type="Google" id="ProtNLM"/>
    </source>
</evidence>
<feature type="signal peptide" evidence="1">
    <location>
        <begin position="1"/>
        <end position="22"/>
    </location>
</feature>
<evidence type="ECO:0000256" key="1">
    <source>
        <dbReference type="SAM" id="SignalP"/>
    </source>
</evidence>
<sequence>MFSCFTIGTLSLFFVCAPTVTCTERNCMQIAAFKIANIPFVLVQEVEMLNEYFPCAKCIMATLSYSETNLW</sequence>
<dbReference type="AlphaFoldDB" id="A0A2P2R094"/>
<evidence type="ECO:0000313" key="2">
    <source>
        <dbReference type="EMBL" id="MBX72669.1"/>
    </source>
</evidence>
<reference evidence="2" key="1">
    <citation type="submission" date="2018-02" db="EMBL/GenBank/DDBJ databases">
        <title>Rhizophora mucronata_Transcriptome.</title>
        <authorList>
            <person name="Meera S.P."/>
            <person name="Sreeshan A."/>
            <person name="Augustine A."/>
        </authorList>
    </citation>
    <scope>NUCLEOTIDE SEQUENCE</scope>
    <source>
        <tissue evidence="2">Leaf</tissue>
    </source>
</reference>
<proteinExistence type="predicted"/>
<accession>A0A2P2R094</accession>
<protein>
    <recommendedName>
        <fullName evidence="3">Secreted protein</fullName>
    </recommendedName>
</protein>